<dbReference type="Proteomes" id="UP000663873">
    <property type="component" value="Unassembled WGS sequence"/>
</dbReference>
<feature type="non-terminal residue" evidence="1">
    <location>
        <position position="1"/>
    </location>
</feature>
<evidence type="ECO:0000313" key="1">
    <source>
        <dbReference type="EMBL" id="CAF4502920.1"/>
    </source>
</evidence>
<name>A0A820VK67_9BILA</name>
<dbReference type="AlphaFoldDB" id="A0A820VK67"/>
<evidence type="ECO:0000313" key="2">
    <source>
        <dbReference type="Proteomes" id="UP000663873"/>
    </source>
</evidence>
<organism evidence="1 2">
    <name type="scientific">Rotaria socialis</name>
    <dbReference type="NCBI Taxonomy" id="392032"/>
    <lineage>
        <taxon>Eukaryota</taxon>
        <taxon>Metazoa</taxon>
        <taxon>Spiralia</taxon>
        <taxon>Gnathifera</taxon>
        <taxon>Rotifera</taxon>
        <taxon>Eurotatoria</taxon>
        <taxon>Bdelloidea</taxon>
        <taxon>Philodinida</taxon>
        <taxon>Philodinidae</taxon>
        <taxon>Rotaria</taxon>
    </lineage>
</organism>
<comment type="caution">
    <text evidence="1">The sequence shown here is derived from an EMBL/GenBank/DDBJ whole genome shotgun (WGS) entry which is preliminary data.</text>
</comment>
<proteinExistence type="predicted"/>
<sequence>LRRTDRDTLEHIPFKKVELSFFDLA</sequence>
<accession>A0A820VK67</accession>
<reference evidence="1" key="1">
    <citation type="submission" date="2021-02" db="EMBL/GenBank/DDBJ databases">
        <authorList>
            <person name="Nowell W R."/>
        </authorList>
    </citation>
    <scope>NUCLEOTIDE SEQUENCE</scope>
</reference>
<keyword evidence="2" id="KW-1185">Reference proteome</keyword>
<protein>
    <submittedName>
        <fullName evidence="1">Uncharacterized protein</fullName>
    </submittedName>
</protein>
<gene>
    <name evidence="1" type="ORF">UJA718_LOCUS26456</name>
</gene>
<dbReference type="EMBL" id="CAJOBP010006887">
    <property type="protein sequence ID" value="CAF4502920.1"/>
    <property type="molecule type" value="Genomic_DNA"/>
</dbReference>